<comment type="caution">
    <text evidence="12">The sequence shown here is derived from an EMBL/GenBank/DDBJ whole genome shotgun (WGS) entry which is preliminary data.</text>
</comment>
<dbReference type="InterPro" id="IPR016047">
    <property type="entry name" value="M23ase_b-sheet_dom"/>
</dbReference>
<accession>A0A3N4WKZ1</accession>
<keyword evidence="3" id="KW-0645">Protease</keyword>
<name>A0A3N4WKZ1_9PAST</name>
<evidence type="ECO:0000259" key="10">
    <source>
        <dbReference type="Pfam" id="PF01551"/>
    </source>
</evidence>
<dbReference type="InterPro" id="IPR011055">
    <property type="entry name" value="Dup_hybrid_motif"/>
</dbReference>
<dbReference type="InterPro" id="IPR050570">
    <property type="entry name" value="Cell_wall_metabolism_enzyme"/>
</dbReference>
<dbReference type="GO" id="GO:0004222">
    <property type="term" value="F:metalloendopeptidase activity"/>
    <property type="evidence" value="ECO:0007669"/>
    <property type="project" value="TreeGrafter"/>
</dbReference>
<evidence type="ECO:0000256" key="1">
    <source>
        <dbReference type="ARBA" id="ARBA00001947"/>
    </source>
</evidence>
<evidence type="ECO:0000313" key="12">
    <source>
        <dbReference type="EMBL" id="RPE85804.1"/>
    </source>
</evidence>
<dbReference type="InterPro" id="IPR045834">
    <property type="entry name" value="Csd3_N2"/>
</dbReference>
<keyword evidence="13" id="KW-1185">Reference proteome</keyword>
<proteinExistence type="predicted"/>
<feature type="region of interest" description="Disordered" evidence="8">
    <location>
        <begin position="393"/>
        <end position="414"/>
    </location>
</feature>
<dbReference type="Pfam" id="PF19425">
    <property type="entry name" value="Csd3_N2"/>
    <property type="match status" value="1"/>
</dbReference>
<organism evidence="12 13">
    <name type="scientific">Vespertiliibacter pulmonis</name>
    <dbReference type="NCBI Taxonomy" id="1443036"/>
    <lineage>
        <taxon>Bacteria</taxon>
        <taxon>Pseudomonadati</taxon>
        <taxon>Pseudomonadota</taxon>
        <taxon>Gammaproteobacteria</taxon>
        <taxon>Pasteurellales</taxon>
        <taxon>Pasteurellaceae</taxon>
        <taxon>Vespertiliibacter</taxon>
    </lineage>
</organism>
<keyword evidence="7" id="KW-0482">Metalloprotease</keyword>
<dbReference type="GO" id="GO:0006508">
    <property type="term" value="P:proteolysis"/>
    <property type="evidence" value="ECO:0007669"/>
    <property type="project" value="UniProtKB-KW"/>
</dbReference>
<evidence type="ECO:0000259" key="11">
    <source>
        <dbReference type="Pfam" id="PF19425"/>
    </source>
</evidence>
<keyword evidence="9" id="KW-1133">Transmembrane helix</keyword>
<dbReference type="CDD" id="cd12797">
    <property type="entry name" value="M23_peptidase"/>
    <property type="match status" value="1"/>
</dbReference>
<dbReference type="GO" id="GO:0046872">
    <property type="term" value="F:metal ion binding"/>
    <property type="evidence" value="ECO:0007669"/>
    <property type="project" value="UniProtKB-KW"/>
</dbReference>
<dbReference type="PANTHER" id="PTHR21666:SF292">
    <property type="entry name" value="MUREIN DD-ENDOPEPTIDASE MEPM"/>
    <property type="match status" value="1"/>
</dbReference>
<keyword evidence="9" id="KW-0472">Membrane</keyword>
<keyword evidence="5 12" id="KW-0378">Hydrolase</keyword>
<evidence type="ECO:0000256" key="8">
    <source>
        <dbReference type="SAM" id="MobiDB-lite"/>
    </source>
</evidence>
<evidence type="ECO:0000256" key="4">
    <source>
        <dbReference type="ARBA" id="ARBA00022723"/>
    </source>
</evidence>
<keyword evidence="6" id="KW-0862">Zinc</keyword>
<dbReference type="EMBL" id="RKQP01000001">
    <property type="protein sequence ID" value="RPE85804.1"/>
    <property type="molecule type" value="Genomic_DNA"/>
</dbReference>
<evidence type="ECO:0000256" key="6">
    <source>
        <dbReference type="ARBA" id="ARBA00022833"/>
    </source>
</evidence>
<dbReference type="FunFam" id="2.70.70.10:FF:000002">
    <property type="entry name" value="Murein DD-endopeptidase MepM"/>
    <property type="match status" value="1"/>
</dbReference>
<dbReference type="Gene3D" id="3.10.450.350">
    <property type="match status" value="2"/>
</dbReference>
<dbReference type="Gene3D" id="2.70.70.10">
    <property type="entry name" value="Glucose Permease (Domain IIA)"/>
    <property type="match status" value="1"/>
</dbReference>
<gene>
    <name evidence="12" type="ORF">EDC46_0185</name>
</gene>
<sequence length="539" mass="60324">MQYVVFARDRRRKKNRVKAFLFLMALFCIVIGIGLAVKSQPEYHHSSSKQTEQKNIVNAPLVNEVADNPDPFATSANNLALMALSDTKMEDVALDNLSHSAISNAKDLTYIDIQDNELDEVDVQSPTDENATSYEDEFVAEDDVDDETIERLQDAAAKDKQKKSGEILSEEAEQALDSFLDVAEQAIRIQNQFSYTVARGDKLKDVLEQSGLSNATARVLEKKFPQLATLTPGQQFYWILNKDGELEYMNWLVSEKEEKIFERKSKNQFSVQTIEKQGVWKQDVVRGVLNGDFTSSLKKQGLSNRQISQLASGIQWQIATNKLKKGDKYVILVKREYINNKVTELGNVEAIHILSGNKSYYAIQADNGRYYSRHGETLGKGFSRYPLQFTPRISSPFNPRRRHPVTGRIAPHKGVDLGVQSGTPVIAPADGVVEHVAYQANGAGRYIKVRHGGQYTTVYMHLSRALVRVGQSVKKGERIAISGNTGRSTGPHLHYEFHINGQPVNPLTVRLPGTGSGMPEKERQAFLAKARMIEAKLKL</sequence>
<dbReference type="SUPFAM" id="SSF51261">
    <property type="entry name" value="Duplicated hybrid motif"/>
    <property type="match status" value="1"/>
</dbReference>
<keyword evidence="4" id="KW-0479">Metal-binding</keyword>
<evidence type="ECO:0000256" key="3">
    <source>
        <dbReference type="ARBA" id="ARBA00022670"/>
    </source>
</evidence>
<feature type="domain" description="M23ase beta-sheet core" evidence="10">
    <location>
        <begin position="411"/>
        <end position="506"/>
    </location>
</feature>
<evidence type="ECO:0000256" key="7">
    <source>
        <dbReference type="ARBA" id="ARBA00023049"/>
    </source>
</evidence>
<comment type="cofactor">
    <cofactor evidence="1">
        <name>Zn(2+)</name>
        <dbReference type="ChEBI" id="CHEBI:29105"/>
    </cofactor>
</comment>
<evidence type="ECO:0000256" key="5">
    <source>
        <dbReference type="ARBA" id="ARBA00022801"/>
    </source>
</evidence>
<protein>
    <submittedName>
        <fullName evidence="12">Murein DD-endopeptidase MepM/ murein hydrolase activator NlpD</fullName>
    </submittedName>
</protein>
<dbReference type="AlphaFoldDB" id="A0A3N4WKZ1"/>
<comment type="subcellular location">
    <subcellularLocation>
        <location evidence="2">Cell envelope</location>
    </subcellularLocation>
</comment>
<evidence type="ECO:0000313" key="13">
    <source>
        <dbReference type="Proteomes" id="UP000281691"/>
    </source>
</evidence>
<evidence type="ECO:0000256" key="2">
    <source>
        <dbReference type="ARBA" id="ARBA00004196"/>
    </source>
</evidence>
<dbReference type="PANTHER" id="PTHR21666">
    <property type="entry name" value="PEPTIDASE-RELATED"/>
    <property type="match status" value="1"/>
</dbReference>
<evidence type="ECO:0000256" key="9">
    <source>
        <dbReference type="SAM" id="Phobius"/>
    </source>
</evidence>
<dbReference type="Pfam" id="PF01551">
    <property type="entry name" value="Peptidase_M23"/>
    <property type="match status" value="1"/>
</dbReference>
<feature type="domain" description="Csd3-like second N-terminal" evidence="11">
    <location>
        <begin position="277"/>
        <end position="399"/>
    </location>
</feature>
<keyword evidence="9" id="KW-0812">Transmembrane</keyword>
<feature type="transmembrane region" description="Helical" evidence="9">
    <location>
        <begin position="20"/>
        <end position="37"/>
    </location>
</feature>
<dbReference type="NCBIfam" id="NF008652">
    <property type="entry name" value="PRK11649.1"/>
    <property type="match status" value="1"/>
</dbReference>
<dbReference type="Proteomes" id="UP000281691">
    <property type="component" value="Unassembled WGS sequence"/>
</dbReference>
<reference evidence="12 13" key="1">
    <citation type="submission" date="2018-11" db="EMBL/GenBank/DDBJ databases">
        <title>Genomic Encyclopedia of Type Strains, Phase IV (KMG-IV): sequencing the most valuable type-strain genomes for metagenomic binning, comparative biology and taxonomic classification.</title>
        <authorList>
            <person name="Goeker M."/>
        </authorList>
    </citation>
    <scope>NUCLEOTIDE SEQUENCE [LARGE SCALE GENOMIC DNA]</scope>
    <source>
        <strain evidence="12 13">DSM 27238</strain>
    </source>
</reference>
<dbReference type="GO" id="GO:0030313">
    <property type="term" value="C:cell envelope"/>
    <property type="evidence" value="ECO:0007669"/>
    <property type="project" value="UniProtKB-SubCell"/>
</dbReference>